<dbReference type="EMBL" id="VSSQ01005431">
    <property type="protein sequence ID" value="MPM29130.1"/>
    <property type="molecule type" value="Genomic_DNA"/>
</dbReference>
<evidence type="ECO:0000313" key="2">
    <source>
        <dbReference type="EMBL" id="MPM29130.1"/>
    </source>
</evidence>
<reference evidence="2" key="1">
    <citation type="submission" date="2019-08" db="EMBL/GenBank/DDBJ databases">
        <authorList>
            <person name="Kucharzyk K."/>
            <person name="Murdoch R.W."/>
            <person name="Higgins S."/>
            <person name="Loffler F."/>
        </authorList>
    </citation>
    <scope>NUCLEOTIDE SEQUENCE</scope>
</reference>
<evidence type="ECO:0000256" key="1">
    <source>
        <dbReference type="SAM" id="Phobius"/>
    </source>
</evidence>
<keyword evidence="1" id="KW-0812">Transmembrane</keyword>
<dbReference type="NCBIfam" id="NF038403">
    <property type="entry name" value="perm_prefix_1"/>
    <property type="match status" value="1"/>
</dbReference>
<organism evidence="2">
    <name type="scientific">bioreactor metagenome</name>
    <dbReference type="NCBI Taxonomy" id="1076179"/>
    <lineage>
        <taxon>unclassified sequences</taxon>
        <taxon>metagenomes</taxon>
        <taxon>ecological metagenomes</taxon>
    </lineage>
</organism>
<keyword evidence="1" id="KW-0472">Membrane</keyword>
<sequence length="210" mass="23090">MNEKLRNYIDTLFEHAPTTVRAVELKEEMFQNLTDKYNDLIAQGKSEEAAFNIAVASIGDVDSLIAGLSGNARTAEGEASRKRNALFTAIAVALYITSPVPVILLGNTIGVMLLFVFVAFATGLLIYNGVTREKYVKADDTMVEEFKEWKQNSRKKDQAVGAITGSLWLIAVCVYMVVSFATGAWHITWIIFLIAAAVSSIIRGAFMLKK</sequence>
<feature type="transmembrane region" description="Helical" evidence="1">
    <location>
        <begin position="159"/>
        <end position="178"/>
    </location>
</feature>
<dbReference type="AlphaFoldDB" id="A0A644YL58"/>
<protein>
    <submittedName>
        <fullName evidence="2">Uncharacterized protein</fullName>
    </submittedName>
</protein>
<feature type="transmembrane region" description="Helical" evidence="1">
    <location>
        <begin position="85"/>
        <end position="103"/>
    </location>
</feature>
<gene>
    <name evidence="2" type="ORF">SDC9_75669</name>
</gene>
<feature type="transmembrane region" description="Helical" evidence="1">
    <location>
        <begin position="184"/>
        <end position="206"/>
    </location>
</feature>
<keyword evidence="1" id="KW-1133">Transmembrane helix</keyword>
<name>A0A644YL58_9ZZZZ</name>
<feature type="transmembrane region" description="Helical" evidence="1">
    <location>
        <begin position="109"/>
        <end position="127"/>
    </location>
</feature>
<proteinExistence type="predicted"/>
<accession>A0A644YL58</accession>
<dbReference type="InterPro" id="IPR047928">
    <property type="entry name" value="Perm_prefix_1"/>
</dbReference>
<comment type="caution">
    <text evidence="2">The sequence shown here is derived from an EMBL/GenBank/DDBJ whole genome shotgun (WGS) entry which is preliminary data.</text>
</comment>